<evidence type="ECO:0000313" key="1">
    <source>
        <dbReference type="EMBL" id="KST62452.1"/>
    </source>
</evidence>
<gene>
    <name evidence="1" type="ORF">BC008_09805</name>
</gene>
<sequence length="91" mass="10931">MPQDNQGYYFFDELQQFLSELEYYLEESEKYLNAAQNIFGSDDYNFPGMFNCVNTSKKQVSNLRYYVVENINLEEDKYLLSALTRLMNEEY</sequence>
<proteinExistence type="predicted"/>
<dbReference type="EMBL" id="LMTZ01000156">
    <property type="protein sequence ID" value="KST62452.1"/>
    <property type="molecule type" value="Genomic_DNA"/>
</dbReference>
<name>A0A0V7ZD22_9CYAN</name>
<dbReference type="RefSeq" id="WP_027845935.1">
    <property type="nucleotide sequence ID" value="NZ_LMTZ01000156.1"/>
</dbReference>
<dbReference type="Proteomes" id="UP000053372">
    <property type="component" value="Unassembled WGS sequence"/>
</dbReference>
<organism evidence="1 2">
    <name type="scientific">Mastigocoleus testarum BC008</name>
    <dbReference type="NCBI Taxonomy" id="371196"/>
    <lineage>
        <taxon>Bacteria</taxon>
        <taxon>Bacillati</taxon>
        <taxon>Cyanobacteriota</taxon>
        <taxon>Cyanophyceae</taxon>
        <taxon>Nostocales</taxon>
        <taxon>Hapalosiphonaceae</taxon>
        <taxon>Mastigocoleus</taxon>
    </lineage>
</organism>
<dbReference type="AlphaFoldDB" id="A0A0V7ZD22"/>
<comment type="caution">
    <text evidence="1">The sequence shown here is derived from an EMBL/GenBank/DDBJ whole genome shotgun (WGS) entry which is preliminary data.</text>
</comment>
<protein>
    <submittedName>
        <fullName evidence="1">Uncharacterized protein</fullName>
    </submittedName>
</protein>
<keyword evidence="2" id="KW-1185">Reference proteome</keyword>
<accession>A0A0V7ZD22</accession>
<evidence type="ECO:0000313" key="2">
    <source>
        <dbReference type="Proteomes" id="UP000053372"/>
    </source>
</evidence>
<reference evidence="1 2" key="1">
    <citation type="journal article" date="2015" name="Genome Announc.">
        <title>Draft Genome of the Euendolithic (true boring) Cyanobacterium Mastigocoleus testarum strain BC008.</title>
        <authorList>
            <person name="Guida B.S."/>
            <person name="Garcia-Pichel F."/>
        </authorList>
    </citation>
    <scope>NUCLEOTIDE SEQUENCE [LARGE SCALE GENOMIC DNA]</scope>
    <source>
        <strain evidence="1 2">BC008</strain>
    </source>
</reference>